<feature type="transmembrane region" description="Helical" evidence="7">
    <location>
        <begin position="77"/>
        <end position="94"/>
    </location>
</feature>
<dbReference type="GO" id="GO:0005886">
    <property type="term" value="C:plasma membrane"/>
    <property type="evidence" value="ECO:0007669"/>
    <property type="project" value="UniProtKB-SubCell"/>
</dbReference>
<feature type="transmembrane region" description="Helical" evidence="7">
    <location>
        <begin position="473"/>
        <end position="491"/>
    </location>
</feature>
<dbReference type="OrthoDB" id="9807111at2"/>
<sequence length="665" mass="74721">MSSQSEFHPFSSLKHHLFSRLSQTGVVIIRCMVACIIVMLVAFSIDLANPSWGLLTVSFIGLRPDIGSLWTKSVARVSGTLAGGFTGVVIIIVFGDDPIMTIVSLSLWVALCSGFITYYKGMAGYGGFLSALTAMIVVVENVDNTHIDTLIYFAVDRVSEIILGVFAITLSAALIFPQKNHRYLQQVIINLKNQIDQLVDSATITDQKSSTRFIHLHESTTRKIIEANTQRYYTAKLDIRIARISGSIERLLFEYQSLAAVLIILRHHCKREKNMASGDRVQDTQQLSDTRFNQAIQARIQKNQAHAQEIIDALASHRAMSKMPRESAKDTLVRVKNYRDAAYKATASFLATAAAFVTWSATADPQGALIVVGAVILIVLRASQNKSQLDSRDIVGATLHLYIIIFLIQFVILIHTDSFYILAPAFIIALIYIIAGAMADPKSIFWRINLLFFSILMPITNPMTYDAADFTNRIFSTFVGFMIAYLATELVRMPSAAKLLRDDIVNVRRLLYRAMKSQNPADDAVFRQEIMNYYLDALNLDDTSDRVLLIRWFNAINIICVSRNKLINANLTPSETALLDAGEQFLKRITVQIDYPGNTKQPFDNVLSDTVYRLLDDAQRNLETTGTQNSLSLMMWIDAMRRYYESVYGIDSQKTYLNIRDSSRQ</sequence>
<evidence type="ECO:0000313" key="8">
    <source>
        <dbReference type="EMBL" id="CAA0110646.1"/>
    </source>
</evidence>
<name>A0A5S9Q0K6_9GAMM</name>
<feature type="transmembrane region" description="Helical" evidence="7">
    <location>
        <begin position="394"/>
        <end position="413"/>
    </location>
</feature>
<dbReference type="GO" id="GO:0022857">
    <property type="term" value="F:transmembrane transporter activity"/>
    <property type="evidence" value="ECO:0007669"/>
    <property type="project" value="InterPro"/>
</dbReference>
<keyword evidence="6 7" id="KW-0472">Membrane</keyword>
<protein>
    <submittedName>
        <fullName evidence="8">p-hydroxybenzoic acid efflux pump subunit AaeB</fullName>
    </submittedName>
</protein>
<evidence type="ECO:0000256" key="3">
    <source>
        <dbReference type="ARBA" id="ARBA00022475"/>
    </source>
</evidence>
<feature type="transmembrane region" description="Helical" evidence="7">
    <location>
        <begin position="21"/>
        <end position="45"/>
    </location>
</feature>
<feature type="transmembrane region" description="Helical" evidence="7">
    <location>
        <begin position="341"/>
        <end position="359"/>
    </location>
</feature>
<feature type="transmembrane region" description="Helical" evidence="7">
    <location>
        <begin position="419"/>
        <end position="437"/>
    </location>
</feature>
<reference evidence="8 9" key="1">
    <citation type="submission" date="2019-11" db="EMBL/GenBank/DDBJ databases">
        <authorList>
            <person name="Holert J."/>
        </authorList>
    </citation>
    <scope>NUCLEOTIDE SEQUENCE [LARGE SCALE GENOMIC DNA]</scope>
    <source>
        <strain evidence="8">BC5_2</strain>
    </source>
</reference>
<organism evidence="8 9">
    <name type="scientific">BD1-7 clade bacterium</name>
    <dbReference type="NCBI Taxonomy" id="2029982"/>
    <lineage>
        <taxon>Bacteria</taxon>
        <taxon>Pseudomonadati</taxon>
        <taxon>Pseudomonadota</taxon>
        <taxon>Gammaproteobacteria</taxon>
        <taxon>Cellvibrionales</taxon>
        <taxon>Spongiibacteraceae</taxon>
        <taxon>BD1-7 clade</taxon>
    </lineage>
</organism>
<dbReference type="InterPro" id="IPR006726">
    <property type="entry name" value="PHBA_efflux_AaeB/fusaric-R"/>
</dbReference>
<proteinExistence type="predicted"/>
<evidence type="ECO:0000313" key="9">
    <source>
        <dbReference type="Proteomes" id="UP000434580"/>
    </source>
</evidence>
<evidence type="ECO:0000256" key="7">
    <source>
        <dbReference type="SAM" id="Phobius"/>
    </source>
</evidence>
<evidence type="ECO:0000256" key="5">
    <source>
        <dbReference type="ARBA" id="ARBA00022989"/>
    </source>
</evidence>
<evidence type="ECO:0000256" key="1">
    <source>
        <dbReference type="ARBA" id="ARBA00004651"/>
    </source>
</evidence>
<gene>
    <name evidence="8" type="primary">aaeB_2</name>
    <name evidence="8" type="ORF">DPBNPPHM_01401</name>
</gene>
<dbReference type="PANTHER" id="PTHR30509">
    <property type="entry name" value="P-HYDROXYBENZOIC ACID EFFLUX PUMP SUBUNIT-RELATED"/>
    <property type="match status" value="1"/>
</dbReference>
<feature type="transmembrane region" description="Helical" evidence="7">
    <location>
        <begin position="365"/>
        <end position="382"/>
    </location>
</feature>
<keyword evidence="2" id="KW-0813">Transport</keyword>
<evidence type="ECO:0000256" key="2">
    <source>
        <dbReference type="ARBA" id="ARBA00022448"/>
    </source>
</evidence>
<dbReference type="Pfam" id="PF04632">
    <property type="entry name" value="FUSC"/>
    <property type="match status" value="1"/>
</dbReference>
<feature type="transmembrane region" description="Helical" evidence="7">
    <location>
        <begin position="123"/>
        <end position="139"/>
    </location>
</feature>
<dbReference type="EMBL" id="CACSII010000016">
    <property type="protein sequence ID" value="CAA0110646.1"/>
    <property type="molecule type" value="Genomic_DNA"/>
</dbReference>
<keyword evidence="4 7" id="KW-0812">Transmembrane</keyword>
<evidence type="ECO:0000256" key="6">
    <source>
        <dbReference type="ARBA" id="ARBA00023136"/>
    </source>
</evidence>
<evidence type="ECO:0000256" key="4">
    <source>
        <dbReference type="ARBA" id="ARBA00022692"/>
    </source>
</evidence>
<dbReference type="AlphaFoldDB" id="A0A5S9Q0K6"/>
<accession>A0A5S9Q0K6</accession>
<feature type="transmembrane region" description="Helical" evidence="7">
    <location>
        <begin position="100"/>
        <end position="118"/>
    </location>
</feature>
<keyword evidence="5 7" id="KW-1133">Transmembrane helix</keyword>
<dbReference type="PANTHER" id="PTHR30509:SF9">
    <property type="entry name" value="MULTIDRUG RESISTANCE PROTEIN MDTO"/>
    <property type="match status" value="1"/>
</dbReference>
<feature type="transmembrane region" description="Helical" evidence="7">
    <location>
        <begin position="444"/>
        <end position="461"/>
    </location>
</feature>
<comment type="subcellular location">
    <subcellularLocation>
        <location evidence="1">Cell membrane</location>
        <topology evidence="1">Multi-pass membrane protein</topology>
    </subcellularLocation>
</comment>
<dbReference type="Proteomes" id="UP000434580">
    <property type="component" value="Unassembled WGS sequence"/>
</dbReference>
<feature type="transmembrane region" description="Helical" evidence="7">
    <location>
        <begin position="151"/>
        <end position="176"/>
    </location>
</feature>
<keyword evidence="3" id="KW-1003">Cell membrane</keyword>